<proteinExistence type="inferred from homology"/>
<comment type="cofactor">
    <cofactor evidence="1">
        <name>Mn(2+)</name>
        <dbReference type="ChEBI" id="CHEBI:29035"/>
    </cofactor>
</comment>
<keyword evidence="4" id="KW-0479">Metal-binding</keyword>
<keyword evidence="7 9" id="KW-0904">Protein phosphatase</keyword>
<accession>A0A6A6M436</accession>
<dbReference type="InterPro" id="IPR000222">
    <property type="entry name" value="PP2C_BS"/>
</dbReference>
<dbReference type="EC" id="3.1.3.16" evidence="3"/>
<dbReference type="InterPro" id="IPR001932">
    <property type="entry name" value="PPM-type_phosphatase-like_dom"/>
</dbReference>
<evidence type="ECO:0000256" key="3">
    <source>
        <dbReference type="ARBA" id="ARBA00013081"/>
    </source>
</evidence>
<keyword evidence="5 9" id="KW-0378">Hydrolase</keyword>
<dbReference type="InterPro" id="IPR008586">
    <property type="entry name" value="DUF868_pln"/>
</dbReference>
<dbReference type="PANTHER" id="PTHR31972">
    <property type="entry name" value="EXPRESSED PROTEIN"/>
    <property type="match status" value="1"/>
</dbReference>
<comment type="caution">
    <text evidence="11">The sequence shown here is derived from an EMBL/GenBank/DDBJ whole genome shotgun (WGS) entry which is preliminary data.</text>
</comment>
<dbReference type="GO" id="GO:0004722">
    <property type="term" value="F:protein serine/threonine phosphatase activity"/>
    <property type="evidence" value="ECO:0007669"/>
    <property type="project" value="UniProtKB-EC"/>
</dbReference>
<keyword evidence="8" id="KW-0464">Manganese</keyword>
<evidence type="ECO:0000256" key="4">
    <source>
        <dbReference type="ARBA" id="ARBA00022723"/>
    </source>
</evidence>
<comment type="cofactor">
    <cofactor evidence="2">
        <name>Mg(2+)</name>
        <dbReference type="ChEBI" id="CHEBI:18420"/>
    </cofactor>
</comment>
<dbReference type="GO" id="GO:0046872">
    <property type="term" value="F:metal ion binding"/>
    <property type="evidence" value="ECO:0007669"/>
    <property type="project" value="UniProtKB-KW"/>
</dbReference>
<evidence type="ECO:0000313" key="11">
    <source>
        <dbReference type="EMBL" id="KAF2307056.1"/>
    </source>
</evidence>
<evidence type="ECO:0000313" key="12">
    <source>
        <dbReference type="Proteomes" id="UP000467840"/>
    </source>
</evidence>
<evidence type="ECO:0000256" key="6">
    <source>
        <dbReference type="ARBA" id="ARBA00022842"/>
    </source>
</evidence>
<protein>
    <recommendedName>
        <fullName evidence="3">protein-serine/threonine phosphatase</fullName>
        <ecNumber evidence="3">3.1.3.16</ecNumber>
    </recommendedName>
</protein>
<dbReference type="Pfam" id="PF05910">
    <property type="entry name" value="DUF868"/>
    <property type="match status" value="1"/>
</dbReference>
<dbReference type="Pfam" id="PF00481">
    <property type="entry name" value="PP2C"/>
    <property type="match status" value="1"/>
</dbReference>
<dbReference type="SUPFAM" id="SSF81606">
    <property type="entry name" value="PP2C-like"/>
    <property type="match status" value="1"/>
</dbReference>
<evidence type="ECO:0000256" key="1">
    <source>
        <dbReference type="ARBA" id="ARBA00001936"/>
    </source>
</evidence>
<name>A0A6A6M436_HEVBR</name>
<dbReference type="InterPro" id="IPR036457">
    <property type="entry name" value="PPM-type-like_dom_sf"/>
</dbReference>
<keyword evidence="6" id="KW-0460">Magnesium</keyword>
<organism evidence="11 12">
    <name type="scientific">Hevea brasiliensis</name>
    <name type="common">Para rubber tree</name>
    <name type="synonym">Siphonia brasiliensis</name>
    <dbReference type="NCBI Taxonomy" id="3981"/>
    <lineage>
        <taxon>Eukaryota</taxon>
        <taxon>Viridiplantae</taxon>
        <taxon>Streptophyta</taxon>
        <taxon>Embryophyta</taxon>
        <taxon>Tracheophyta</taxon>
        <taxon>Spermatophyta</taxon>
        <taxon>Magnoliopsida</taxon>
        <taxon>eudicotyledons</taxon>
        <taxon>Gunneridae</taxon>
        <taxon>Pentapetalae</taxon>
        <taxon>rosids</taxon>
        <taxon>fabids</taxon>
        <taxon>Malpighiales</taxon>
        <taxon>Euphorbiaceae</taxon>
        <taxon>Crotonoideae</taxon>
        <taxon>Micrandreae</taxon>
        <taxon>Hevea</taxon>
    </lineage>
</organism>
<feature type="domain" description="PPM-type phosphatase" evidence="10">
    <location>
        <begin position="59"/>
        <end position="394"/>
    </location>
</feature>
<dbReference type="EMBL" id="JAAGAX010000008">
    <property type="protein sequence ID" value="KAF2307056.1"/>
    <property type="molecule type" value="Genomic_DNA"/>
</dbReference>
<evidence type="ECO:0000256" key="8">
    <source>
        <dbReference type="ARBA" id="ARBA00023211"/>
    </source>
</evidence>
<evidence type="ECO:0000256" key="7">
    <source>
        <dbReference type="ARBA" id="ARBA00022912"/>
    </source>
</evidence>
<reference evidence="11 12" key="1">
    <citation type="journal article" date="2020" name="Mol. Plant">
        <title>The Chromosome-Based Rubber Tree Genome Provides New Insights into Spurge Genome Evolution and Rubber Biosynthesis.</title>
        <authorList>
            <person name="Liu J."/>
            <person name="Shi C."/>
            <person name="Shi C.C."/>
            <person name="Li W."/>
            <person name="Zhang Q.J."/>
            <person name="Zhang Y."/>
            <person name="Li K."/>
            <person name="Lu H.F."/>
            <person name="Shi C."/>
            <person name="Zhu S.T."/>
            <person name="Xiao Z.Y."/>
            <person name="Nan H."/>
            <person name="Yue Y."/>
            <person name="Zhu X.G."/>
            <person name="Wu Y."/>
            <person name="Hong X.N."/>
            <person name="Fan G.Y."/>
            <person name="Tong Y."/>
            <person name="Zhang D."/>
            <person name="Mao C.L."/>
            <person name="Liu Y.L."/>
            <person name="Hao S.J."/>
            <person name="Liu W.Q."/>
            <person name="Lv M.Q."/>
            <person name="Zhang H.B."/>
            <person name="Liu Y."/>
            <person name="Hu-Tang G.R."/>
            <person name="Wang J.P."/>
            <person name="Wang J.H."/>
            <person name="Sun Y.H."/>
            <person name="Ni S.B."/>
            <person name="Chen W.B."/>
            <person name="Zhang X.C."/>
            <person name="Jiao Y.N."/>
            <person name="Eichler E.E."/>
            <person name="Li G.H."/>
            <person name="Liu X."/>
            <person name="Gao L.Z."/>
        </authorList>
    </citation>
    <scope>NUCLEOTIDE SEQUENCE [LARGE SCALE GENOMIC DNA]</scope>
    <source>
        <strain evidence="12">cv. GT1</strain>
        <tissue evidence="11">Leaf</tissue>
    </source>
</reference>
<keyword evidence="12" id="KW-1185">Reference proteome</keyword>
<dbReference type="AlphaFoldDB" id="A0A6A6M436"/>
<dbReference type="PANTHER" id="PTHR31972:SF11">
    <property type="entry name" value="DUF868 DOMAIN-CONTAINING PROTEIN"/>
    <property type="match status" value="1"/>
</dbReference>
<evidence type="ECO:0000259" key="10">
    <source>
        <dbReference type="PROSITE" id="PS51746"/>
    </source>
</evidence>
<comment type="similarity">
    <text evidence="9">Belongs to the PP2C family.</text>
</comment>
<dbReference type="Gene3D" id="3.60.40.10">
    <property type="entry name" value="PPM-type phosphatase domain"/>
    <property type="match status" value="1"/>
</dbReference>
<dbReference type="Proteomes" id="UP000467840">
    <property type="component" value="Chromosome 9"/>
</dbReference>
<evidence type="ECO:0000256" key="2">
    <source>
        <dbReference type="ARBA" id="ARBA00001946"/>
    </source>
</evidence>
<dbReference type="SMART" id="SM00332">
    <property type="entry name" value="PP2Cc"/>
    <property type="match status" value="1"/>
</dbReference>
<evidence type="ECO:0000256" key="5">
    <source>
        <dbReference type="ARBA" id="ARBA00022801"/>
    </source>
</evidence>
<evidence type="ECO:0000256" key="9">
    <source>
        <dbReference type="RuleBase" id="RU003465"/>
    </source>
</evidence>
<dbReference type="PROSITE" id="PS51746">
    <property type="entry name" value="PPM_2"/>
    <property type="match status" value="1"/>
</dbReference>
<dbReference type="CDD" id="cd00143">
    <property type="entry name" value="PP2Cc"/>
    <property type="match status" value="1"/>
</dbReference>
<sequence>MNTKPTTEMPSTPVVSCSLKRKRPPKIEIPNVLQEIQADKLKFKDLTPRNDPVCFSGIGVGVSAIKGNKKFMEDTHKIISCLNGSSNKGFFGVYDGHGGKKAAEFVAENLHINILEMMVNCPGNMSKKEAVKAGYLKTDQEFLKQGIVSGVCCVTALIEGQELVVSNLGDCRAVLCRGGVAEALTKDHRAEQEDERKRIENNGGYVEIHRGAWRVHGILSVSRSIGDAHLKDWVLAEPDTMILQLTPDMEFLVLASDGLWEQEMIKNDDVCYGCVNVSPSSKLRRVSLVKHQKGSKQSPRNKQTVDGWKDKQDDFACENESPPTKSRRISMFKRINTKIDSPNKENSTHKKGPASVGLVAACKELVNLALRRGIPVCFTSSKKQNNEPAATITWSGQSVSMSVYRTKLAGYCRLITITWCKNLMLHGLSLSVQATNGNENYLCKMELKPWYFWRKQGSKQFVVDGKTVDVAWDLKAAKFNGETEPQSDYYIAIVSEGEVVLLLGDLKKDAYRKTRCRPALIEPMLVSRKEHVFGKKKFTRRIKFHEKEIKFHEISVENNNSTSNGSDTGGFDPELEIKVDGELAIQVKHLQWKFRGNESMQVNKSRVEVYWDVHDLLFGSGPRHGLFIFKPVSSSSPSSSSSSTSSSTSMPLLTTQEVPCALLEDDNAGGSSSFCLFLYIWKVE</sequence>
<gene>
    <name evidence="11" type="ORF">GH714_024587</name>
</gene>
<dbReference type="PROSITE" id="PS01032">
    <property type="entry name" value="PPM_1"/>
    <property type="match status" value="1"/>
</dbReference>